<feature type="transmembrane region" description="Helical" evidence="1">
    <location>
        <begin position="203"/>
        <end position="225"/>
    </location>
</feature>
<reference evidence="2" key="1">
    <citation type="submission" date="2021-03" db="EMBL/GenBank/DDBJ databases">
        <title>Comparative Genomics and Metabolomics in the genus Turicibacter.</title>
        <authorList>
            <person name="Maki J."/>
            <person name="Looft T."/>
        </authorList>
    </citation>
    <scope>NUCLEOTIDE SEQUENCE</scope>
    <source>
        <strain evidence="2">ISU324</strain>
    </source>
</reference>
<proteinExistence type="predicted"/>
<feature type="transmembrane region" description="Helical" evidence="1">
    <location>
        <begin position="116"/>
        <end position="138"/>
    </location>
</feature>
<sequence length="297" mass="32408">MFIVNLIRGFFMALADSVPGVSGGTIAFILGFYDEFIGSLNTLVSKNSKEEKIQALQFLLKIGVGWAIGMITSVLFLASIFEEHIYSISSVFIGFIIFSIPLIIKAEKETIKNKYLNIVWTITGILVVVAITVFNPVAGGTGFEVSLSQLNIGLILYVFIAGMIAISAMVLPGISGSTLLLIFGLYTTIISSIKEVLTFNFSYLPILIVFGLGVMIGILSTIKIIRHFLETARPQMIYLILGLMIGSLYAVFMGPTTLEVPQPPMSLSTFNIIFFIIGGAVIIGLEQFSKVIEKKHK</sequence>
<dbReference type="PANTHER" id="PTHR37308">
    <property type="entry name" value="INTEGRAL MEMBRANE PROTEIN"/>
    <property type="match status" value="1"/>
</dbReference>
<feature type="transmembrane region" description="Helical" evidence="1">
    <location>
        <begin position="58"/>
        <end position="78"/>
    </location>
</feature>
<gene>
    <name evidence="2" type="ORF">J0J70_10265</name>
</gene>
<feature type="transmembrane region" description="Helical" evidence="1">
    <location>
        <begin position="20"/>
        <end position="37"/>
    </location>
</feature>
<dbReference type="EMBL" id="CP071250">
    <property type="protein sequence ID" value="UUF07991.1"/>
    <property type="molecule type" value="Genomic_DNA"/>
</dbReference>
<feature type="transmembrane region" description="Helical" evidence="1">
    <location>
        <begin position="84"/>
        <end position="104"/>
    </location>
</feature>
<feature type="transmembrane region" description="Helical" evidence="1">
    <location>
        <begin position="267"/>
        <end position="285"/>
    </location>
</feature>
<keyword evidence="1" id="KW-0812">Transmembrane</keyword>
<feature type="transmembrane region" description="Helical" evidence="1">
    <location>
        <begin position="150"/>
        <end position="171"/>
    </location>
</feature>
<keyword evidence="1" id="KW-0472">Membrane</keyword>
<dbReference type="InterPro" id="IPR007163">
    <property type="entry name" value="VCA0040-like"/>
</dbReference>
<protein>
    <submittedName>
        <fullName evidence="2">DUF368 domain-containing protein</fullName>
    </submittedName>
</protein>
<keyword evidence="1" id="KW-1133">Transmembrane helix</keyword>
<dbReference type="RefSeq" id="WP_055245156.1">
    <property type="nucleotide sequence ID" value="NZ_CP071250.1"/>
</dbReference>
<feature type="transmembrane region" description="Helical" evidence="1">
    <location>
        <begin position="178"/>
        <end position="197"/>
    </location>
</feature>
<evidence type="ECO:0000256" key="1">
    <source>
        <dbReference type="SAM" id="Phobius"/>
    </source>
</evidence>
<evidence type="ECO:0000313" key="3">
    <source>
        <dbReference type="Proteomes" id="UP001058072"/>
    </source>
</evidence>
<evidence type="ECO:0000313" key="2">
    <source>
        <dbReference type="EMBL" id="UUF07991.1"/>
    </source>
</evidence>
<accession>A0A9Q9FFS1</accession>
<dbReference type="PANTHER" id="PTHR37308:SF1">
    <property type="entry name" value="POLYPRENYL-PHOSPHATE TRANSPORTER"/>
    <property type="match status" value="1"/>
</dbReference>
<feature type="transmembrane region" description="Helical" evidence="1">
    <location>
        <begin position="237"/>
        <end position="255"/>
    </location>
</feature>
<name>A0A9Q9FFS1_9FIRM</name>
<dbReference type="AlphaFoldDB" id="A0A9Q9FFS1"/>
<dbReference type="Proteomes" id="UP001058072">
    <property type="component" value="Chromosome"/>
</dbReference>
<dbReference type="Pfam" id="PF04018">
    <property type="entry name" value="VCA0040-like"/>
    <property type="match status" value="1"/>
</dbReference>
<organism evidence="2 3">
    <name type="scientific">Turicibacter bilis</name>
    <dbReference type="NCBI Taxonomy" id="2735723"/>
    <lineage>
        <taxon>Bacteria</taxon>
        <taxon>Bacillati</taxon>
        <taxon>Bacillota</taxon>
        <taxon>Erysipelotrichia</taxon>
        <taxon>Erysipelotrichales</taxon>
        <taxon>Turicibacteraceae</taxon>
        <taxon>Turicibacter</taxon>
    </lineage>
</organism>